<comment type="caution">
    <text evidence="4">The sequence shown here is derived from an EMBL/GenBank/DDBJ whole genome shotgun (WGS) entry which is preliminary data.</text>
</comment>
<dbReference type="Proteomes" id="UP000180215">
    <property type="component" value="Unassembled WGS sequence"/>
</dbReference>
<dbReference type="SMART" id="SM00448">
    <property type="entry name" value="REC"/>
    <property type="match status" value="1"/>
</dbReference>
<accession>A0A1S1P0M0</accession>
<evidence type="ECO:0000259" key="3">
    <source>
        <dbReference type="PROSITE" id="PS50110"/>
    </source>
</evidence>
<dbReference type="Gene3D" id="3.40.50.2300">
    <property type="match status" value="1"/>
</dbReference>
<evidence type="ECO:0000313" key="4">
    <source>
        <dbReference type="EMBL" id="OHV16503.1"/>
    </source>
</evidence>
<dbReference type="EMBL" id="MNAO01000120">
    <property type="protein sequence ID" value="OHV16503.1"/>
    <property type="molecule type" value="Genomic_DNA"/>
</dbReference>
<dbReference type="InterPro" id="IPR011006">
    <property type="entry name" value="CheY-like_superfamily"/>
</dbReference>
<dbReference type="InterPro" id="IPR050595">
    <property type="entry name" value="Bact_response_regulator"/>
</dbReference>
<reference evidence="4 5" key="1">
    <citation type="submission" date="2016-10" db="EMBL/GenBank/DDBJ databases">
        <title>Draft genome sequence of Methylobacterium extorquens CP3, a seed endophyte of Crotalaria pumila with plant growth-promoting and metal tolerance properties.</title>
        <authorList>
            <person name="Sanchez-Lopez A.S."/>
            <person name="Van Hamme J.D."/>
            <person name="Thijs S."/>
            <person name="Mcammond B.M."/>
            <person name="Stevens V."/>
            <person name="Gonzalez-Chavez M.D.C."/>
            <person name="Vangronsveld J."/>
        </authorList>
    </citation>
    <scope>NUCLEOTIDE SEQUENCE [LARGE SCALE GENOMIC DNA]</scope>
    <source>
        <strain evidence="4 5">CP3</strain>
    </source>
</reference>
<organism evidence="4 5">
    <name type="scientific">Methylorubrum extorquens</name>
    <name type="common">Methylobacterium dichloromethanicum</name>
    <name type="synonym">Methylobacterium extorquens</name>
    <dbReference type="NCBI Taxonomy" id="408"/>
    <lineage>
        <taxon>Bacteria</taxon>
        <taxon>Pseudomonadati</taxon>
        <taxon>Pseudomonadota</taxon>
        <taxon>Alphaproteobacteria</taxon>
        <taxon>Hyphomicrobiales</taxon>
        <taxon>Methylobacteriaceae</taxon>
        <taxon>Methylorubrum</taxon>
    </lineage>
</organism>
<gene>
    <name evidence="4" type="ORF">BK022_11725</name>
</gene>
<dbReference type="GO" id="GO:0000160">
    <property type="term" value="P:phosphorelay signal transduction system"/>
    <property type="evidence" value="ECO:0007669"/>
    <property type="project" value="InterPro"/>
</dbReference>
<dbReference type="Pfam" id="PF00072">
    <property type="entry name" value="Response_reg"/>
    <property type="match status" value="1"/>
</dbReference>
<evidence type="ECO:0000313" key="5">
    <source>
        <dbReference type="Proteomes" id="UP000180215"/>
    </source>
</evidence>
<evidence type="ECO:0000256" key="2">
    <source>
        <dbReference type="PROSITE-ProRule" id="PRU00169"/>
    </source>
</evidence>
<dbReference type="InterPro" id="IPR001789">
    <property type="entry name" value="Sig_transdc_resp-reg_receiver"/>
</dbReference>
<dbReference type="PANTHER" id="PTHR44591:SF25">
    <property type="entry name" value="CHEMOTAXIS TWO-COMPONENT RESPONSE REGULATOR"/>
    <property type="match status" value="1"/>
</dbReference>
<name>A0A1S1P0M0_METEX</name>
<keyword evidence="1 2" id="KW-0597">Phosphoprotein</keyword>
<dbReference type="PROSITE" id="PS50110">
    <property type="entry name" value="RESPONSE_REGULATORY"/>
    <property type="match status" value="1"/>
</dbReference>
<dbReference type="PANTHER" id="PTHR44591">
    <property type="entry name" value="STRESS RESPONSE REGULATOR PROTEIN 1"/>
    <property type="match status" value="1"/>
</dbReference>
<dbReference type="AlphaFoldDB" id="A0A1S1P0M0"/>
<feature type="modified residue" description="4-aspartylphosphate" evidence="2">
    <location>
        <position position="61"/>
    </location>
</feature>
<dbReference type="SUPFAM" id="SSF52172">
    <property type="entry name" value="CheY-like"/>
    <property type="match status" value="1"/>
</dbReference>
<protein>
    <recommendedName>
        <fullName evidence="3">Response regulatory domain-containing protein</fullName>
    </recommendedName>
</protein>
<sequence length="130" mass="14152">MTLGSSAALRGSTVAIVDDDEFVRAGLGNLMRSIDVDACLFASAEEFLDEDFRLYACVLSDIQMPGLSGLDLLVAVKARQPDLPVVLMTAYPDARVVERANREGAYRFLEKPCDPDELVALVERFVAPAD</sequence>
<evidence type="ECO:0000256" key="1">
    <source>
        <dbReference type="ARBA" id="ARBA00022553"/>
    </source>
</evidence>
<feature type="domain" description="Response regulatory" evidence="3">
    <location>
        <begin position="13"/>
        <end position="126"/>
    </location>
</feature>
<proteinExistence type="predicted"/>